<gene>
    <name evidence="2" type="ORF">FJM65_11145</name>
</gene>
<dbReference type="Proteomes" id="UP000316727">
    <property type="component" value="Unassembled WGS sequence"/>
</dbReference>
<evidence type="ECO:0000313" key="2">
    <source>
        <dbReference type="EMBL" id="TPE43973.1"/>
    </source>
</evidence>
<keyword evidence="3" id="KW-1185">Reference proteome</keyword>
<dbReference type="OrthoDB" id="9806476at2"/>
<protein>
    <submittedName>
        <fullName evidence="2">DUF2829 domain-containing protein</fullName>
    </submittedName>
</protein>
<dbReference type="RefSeq" id="WP_140621596.1">
    <property type="nucleotide sequence ID" value="NZ_VFRQ01000005.1"/>
</dbReference>
<sequence length="84" mass="9858">MDFGKALKALKQGKRVRRKFWEELGHYLYLVPLNSYPAVTEHAKKEFGVLVPYEPYLAIKINASVIPWSPNHQDLIFDDWEILD</sequence>
<comment type="caution">
    <text evidence="2">The sequence shown here is derived from an EMBL/GenBank/DDBJ whole genome shotgun (WGS) entry which is preliminary data.</text>
</comment>
<reference evidence="2 3" key="1">
    <citation type="submission" date="2019-06" db="EMBL/GenBank/DDBJ databases">
        <title>A novel bacterium of genus Pontibacter, isolated from marine sediment.</title>
        <authorList>
            <person name="Huang H."/>
            <person name="Mo K."/>
            <person name="Hu Y."/>
        </authorList>
    </citation>
    <scope>NUCLEOTIDE SEQUENCE [LARGE SCALE GENOMIC DNA]</scope>
    <source>
        <strain evidence="2 3">HB172049</strain>
    </source>
</reference>
<evidence type="ECO:0000259" key="1">
    <source>
        <dbReference type="Pfam" id="PF11195"/>
    </source>
</evidence>
<proteinExistence type="predicted"/>
<dbReference type="AlphaFoldDB" id="A0A501W1W6"/>
<accession>A0A501W1W6</accession>
<dbReference type="InterPro" id="IPR021361">
    <property type="entry name" value="Tad2-like_dom"/>
</dbReference>
<organism evidence="2 3">
    <name type="scientific">Pontibacter mangrovi</name>
    <dbReference type="NCBI Taxonomy" id="2589816"/>
    <lineage>
        <taxon>Bacteria</taxon>
        <taxon>Pseudomonadati</taxon>
        <taxon>Bacteroidota</taxon>
        <taxon>Cytophagia</taxon>
        <taxon>Cytophagales</taxon>
        <taxon>Hymenobacteraceae</taxon>
        <taxon>Pontibacter</taxon>
    </lineage>
</organism>
<evidence type="ECO:0000313" key="3">
    <source>
        <dbReference type="Proteomes" id="UP000316727"/>
    </source>
</evidence>
<name>A0A501W1W6_9BACT</name>
<feature type="domain" description="Thoeris anti-defense 2-like" evidence="1">
    <location>
        <begin position="1"/>
        <end position="83"/>
    </location>
</feature>
<dbReference type="Pfam" id="PF11195">
    <property type="entry name" value="Tad2-like"/>
    <property type="match status" value="1"/>
</dbReference>
<dbReference type="EMBL" id="VFRQ01000005">
    <property type="protein sequence ID" value="TPE43973.1"/>
    <property type="molecule type" value="Genomic_DNA"/>
</dbReference>